<feature type="compositionally biased region" description="Acidic residues" evidence="16">
    <location>
        <begin position="30"/>
        <end position="49"/>
    </location>
</feature>
<dbReference type="SUPFAM" id="SSF57440">
    <property type="entry name" value="Kringle-like"/>
    <property type="match status" value="1"/>
</dbReference>
<dbReference type="PROSITE" id="PS00021">
    <property type="entry name" value="KRINGLE_1"/>
    <property type="match status" value="1"/>
</dbReference>
<dbReference type="SMART" id="SM00130">
    <property type="entry name" value="KR"/>
    <property type="match status" value="1"/>
</dbReference>
<proteinExistence type="predicted"/>
<evidence type="ECO:0000256" key="4">
    <source>
        <dbReference type="ARBA" id="ARBA00022679"/>
    </source>
</evidence>
<dbReference type="Gene3D" id="2.60.40.10">
    <property type="entry name" value="Immunoglobulins"/>
    <property type="match status" value="1"/>
</dbReference>
<feature type="region of interest" description="Disordered" evidence="16">
    <location>
        <begin position="1"/>
        <end position="103"/>
    </location>
</feature>
<evidence type="ECO:0000256" key="3">
    <source>
        <dbReference type="ARBA" id="ARBA00022572"/>
    </source>
</evidence>
<dbReference type="SMART" id="SM00409">
    <property type="entry name" value="IG"/>
    <property type="match status" value="1"/>
</dbReference>
<dbReference type="PANTHER" id="PTHR24416:SF611">
    <property type="entry name" value="TYROSINE-PROTEIN KINASE TRANSMEMBRANE RECEPTOR ROR"/>
    <property type="match status" value="1"/>
</dbReference>
<comment type="caution">
    <text evidence="15">Lacks conserved residue(s) required for the propagation of feature annotation.</text>
</comment>
<dbReference type="InterPro" id="IPR013783">
    <property type="entry name" value="Ig-like_fold"/>
</dbReference>
<dbReference type="PROSITE" id="PS50835">
    <property type="entry name" value="IG_LIKE"/>
    <property type="match status" value="1"/>
</dbReference>
<dbReference type="InterPro" id="IPR011009">
    <property type="entry name" value="Kinase-like_dom_sf"/>
</dbReference>
<dbReference type="GO" id="GO:0007169">
    <property type="term" value="P:cell surface receptor protein tyrosine kinase signaling pathway"/>
    <property type="evidence" value="ECO:0007669"/>
    <property type="project" value="TreeGrafter"/>
</dbReference>
<dbReference type="Pfam" id="PF01392">
    <property type="entry name" value="Fz"/>
    <property type="match status" value="1"/>
</dbReference>
<dbReference type="STRING" id="158441.A0A226DKG5"/>
<dbReference type="GO" id="GO:0004714">
    <property type="term" value="F:transmembrane receptor protein tyrosine kinase activity"/>
    <property type="evidence" value="ECO:0007669"/>
    <property type="project" value="TreeGrafter"/>
</dbReference>
<feature type="compositionally biased region" description="Low complexity" evidence="16">
    <location>
        <begin position="831"/>
        <end position="878"/>
    </location>
</feature>
<dbReference type="Proteomes" id="UP000198287">
    <property type="component" value="Unassembled WGS sequence"/>
</dbReference>
<evidence type="ECO:0000256" key="16">
    <source>
        <dbReference type="SAM" id="MobiDB-lite"/>
    </source>
</evidence>
<dbReference type="AlphaFoldDB" id="A0A226DKG5"/>
<dbReference type="GO" id="GO:0005886">
    <property type="term" value="C:plasma membrane"/>
    <property type="evidence" value="ECO:0007669"/>
    <property type="project" value="TreeGrafter"/>
</dbReference>
<dbReference type="InterPro" id="IPR003599">
    <property type="entry name" value="Ig_sub"/>
</dbReference>
<dbReference type="InterPro" id="IPR020635">
    <property type="entry name" value="Tyr_kinase_cat_dom"/>
</dbReference>
<dbReference type="InterPro" id="IPR001245">
    <property type="entry name" value="Ser-Thr/Tyr_kinase_cat_dom"/>
</dbReference>
<sequence length="955" mass="105718">MGSSSGNNLRHSSEMDMGPFHDPNHSSTIDEYDPDEEDYDDYDEGDDVELESHGKGSNRNSDNHSHQVTPSSPAPTTTTTMSTATTTTIQPNLPPSSFDYEENTNSPKNFLRFLRKLSNMTRDAGMDVRLNCEAEGVPAPKTIKWFKNGVLEQLRADRFRIRHTRRKTSQGKNSPVRIVGSTLRIRSLEVLDKGFYTCEILGGGSSNNKISSTAILDVIHDPGLDSGVIPDFRSPFESFPEIGESGNVHRIDSFHRMSAASNGAPSGRMTDEHDSLVMQPPKNGHGFCQPYRGSICQQYLGNGTIYVSTEDSQLILENKLKEAVNLIRLSPEISEQCSTFGIPSLCHYSFPSCSGGQPRRLCREECEHLSESICKSEYTLAKYHPHLPLPQCATLPPVGSPGWSTCLRLGLPNGQPLLQESQPCYKDRGVEYRGPVSETTSGQRCHPWHSQKEEYKSTDYPELRGGHNFCRNPTGAEQGPWCYVNQNGFGGGRVVKELCLVKHVSNHPLSGSTQHFEMNNLLKNLSVSGTRSNNSGGGGAGSILNGFSSGISSSFEKHTYSHLNLPEVAASASAKTRQDFYREVELMGDLRHPNIVCLLGVVTQEEPRCLLFEHMSQGDLHEFLISHSPRADPALASFILQGNEMLFIATQIAAGMEYLAAHHYVHRDLAARNALVGDGLTVKISDFGLSREIYNSDYYRVQSKSLVPVRWMPPEAIMYGKFSTESDVWSFGVVLWEIYSYGLQPYVGYQNPEVIDIIRSRQLLPCPDLCPPRMYSLMVESWTELPHRRPTFEEIHSRLKLWLLPLLGPTSTFSPHIVHPPHNSRYPFVTPPSTASNNSVSSAQSSNVTGPLSNNTNSTSVSTQWPVTTGQGQGSTSGPLRTFQPSNNNNNGDCVAYQSTQIVHPTRNGYSSPSPQYQNSTVHFHSGSGRISHNVQGQHSSSPYRVLMESKSTNI</sequence>
<evidence type="ECO:0000313" key="22">
    <source>
        <dbReference type="Proteomes" id="UP000198287"/>
    </source>
</evidence>
<evidence type="ECO:0000256" key="6">
    <source>
        <dbReference type="ARBA" id="ARBA00022741"/>
    </source>
</evidence>
<keyword evidence="8" id="KW-0067">ATP-binding</keyword>
<protein>
    <submittedName>
        <fullName evidence="21">Tyrosine-protein kinase transmembrane receptor ROR1</fullName>
    </submittedName>
</protein>
<dbReference type="CDD" id="cd00108">
    <property type="entry name" value="KR"/>
    <property type="match status" value="1"/>
</dbReference>
<dbReference type="InterPro" id="IPR007110">
    <property type="entry name" value="Ig-like_dom"/>
</dbReference>
<keyword evidence="4" id="KW-0808">Transferase</keyword>
<evidence type="ECO:0000256" key="5">
    <source>
        <dbReference type="ARBA" id="ARBA00022692"/>
    </source>
</evidence>
<keyword evidence="9" id="KW-1133">Transmembrane helix</keyword>
<dbReference type="PROSITE" id="PS50070">
    <property type="entry name" value="KRINGLE_2"/>
    <property type="match status" value="1"/>
</dbReference>
<dbReference type="Gene3D" id="1.10.2000.10">
    <property type="entry name" value="Frizzled cysteine-rich domain"/>
    <property type="match status" value="1"/>
</dbReference>
<dbReference type="Pfam" id="PF07714">
    <property type="entry name" value="PK_Tyr_Ser-Thr"/>
    <property type="match status" value="1"/>
</dbReference>
<dbReference type="InterPro" id="IPR003598">
    <property type="entry name" value="Ig_sub2"/>
</dbReference>
<dbReference type="PRINTS" id="PR00018">
    <property type="entry name" value="KRINGLE"/>
</dbReference>
<feature type="domain" description="Protein kinase" evidence="17">
    <location>
        <begin position="529"/>
        <end position="799"/>
    </location>
</feature>
<dbReference type="GO" id="GO:0043235">
    <property type="term" value="C:receptor complex"/>
    <property type="evidence" value="ECO:0007669"/>
    <property type="project" value="TreeGrafter"/>
</dbReference>
<keyword evidence="7 21" id="KW-0418">Kinase</keyword>
<organism evidence="21 22">
    <name type="scientific">Folsomia candida</name>
    <name type="common">Springtail</name>
    <dbReference type="NCBI Taxonomy" id="158441"/>
    <lineage>
        <taxon>Eukaryota</taxon>
        <taxon>Metazoa</taxon>
        <taxon>Ecdysozoa</taxon>
        <taxon>Arthropoda</taxon>
        <taxon>Hexapoda</taxon>
        <taxon>Collembola</taxon>
        <taxon>Entomobryomorpha</taxon>
        <taxon>Isotomoidea</taxon>
        <taxon>Isotomidae</taxon>
        <taxon>Proisotominae</taxon>
        <taxon>Folsomia</taxon>
    </lineage>
</organism>
<name>A0A226DKG5_FOLCA</name>
<keyword evidence="13" id="KW-0325">Glycoprotein</keyword>
<keyword evidence="12" id="KW-1015">Disulfide bond</keyword>
<feature type="region of interest" description="Disordered" evidence="16">
    <location>
        <begin position="828"/>
        <end position="940"/>
    </location>
</feature>
<dbReference type="PROSITE" id="PS50038">
    <property type="entry name" value="FZ"/>
    <property type="match status" value="1"/>
</dbReference>
<dbReference type="InterPro" id="IPR038178">
    <property type="entry name" value="Kringle_sf"/>
</dbReference>
<evidence type="ECO:0000256" key="13">
    <source>
        <dbReference type="ARBA" id="ARBA00023180"/>
    </source>
</evidence>
<feature type="compositionally biased region" description="Polar residues" evidence="16">
    <location>
        <begin position="883"/>
        <end position="940"/>
    </location>
</feature>
<dbReference type="InterPro" id="IPR036179">
    <property type="entry name" value="Ig-like_dom_sf"/>
</dbReference>
<dbReference type="InterPro" id="IPR013806">
    <property type="entry name" value="Kringle-like"/>
</dbReference>
<feature type="compositionally biased region" description="Low complexity" evidence="16">
    <location>
        <begin position="69"/>
        <end position="88"/>
    </location>
</feature>
<evidence type="ECO:0000256" key="1">
    <source>
        <dbReference type="ARBA" id="ARBA00004479"/>
    </source>
</evidence>
<evidence type="ECO:0000256" key="8">
    <source>
        <dbReference type="ARBA" id="ARBA00022840"/>
    </source>
</evidence>
<keyword evidence="21" id="KW-0675">Receptor</keyword>
<dbReference type="Pfam" id="PF00051">
    <property type="entry name" value="Kringle"/>
    <property type="match status" value="1"/>
</dbReference>
<dbReference type="InterPro" id="IPR050122">
    <property type="entry name" value="RTK"/>
</dbReference>
<dbReference type="EMBL" id="LNIX01000018">
    <property type="protein sequence ID" value="OXA45101.1"/>
    <property type="molecule type" value="Genomic_DNA"/>
</dbReference>
<comment type="caution">
    <text evidence="21">The sequence shown here is derived from an EMBL/GenBank/DDBJ whole genome shotgun (WGS) entry which is preliminary data.</text>
</comment>
<dbReference type="Gene3D" id="2.40.20.10">
    <property type="entry name" value="Plasminogen Kringle 4"/>
    <property type="match status" value="1"/>
</dbReference>
<keyword evidence="11" id="KW-0829">Tyrosine-protein kinase</keyword>
<evidence type="ECO:0000256" key="11">
    <source>
        <dbReference type="ARBA" id="ARBA00023137"/>
    </source>
</evidence>
<comment type="subcellular location">
    <subcellularLocation>
        <location evidence="1">Membrane</location>
        <topology evidence="1">Single-pass type I membrane protein</topology>
    </subcellularLocation>
</comment>
<dbReference type="InterPro" id="IPR036790">
    <property type="entry name" value="Frizzled_dom_sf"/>
</dbReference>
<reference evidence="21 22" key="1">
    <citation type="submission" date="2015-12" db="EMBL/GenBank/DDBJ databases">
        <title>The genome of Folsomia candida.</title>
        <authorList>
            <person name="Faddeeva A."/>
            <person name="Derks M.F."/>
            <person name="Anvar Y."/>
            <person name="Smit S."/>
            <person name="Van Straalen N."/>
            <person name="Roelofs D."/>
        </authorList>
    </citation>
    <scope>NUCLEOTIDE SEQUENCE [LARGE SCALE GENOMIC DNA]</scope>
    <source>
        <strain evidence="21 22">VU population</strain>
        <tissue evidence="21">Whole body</tissue>
    </source>
</reference>
<evidence type="ECO:0000313" key="21">
    <source>
        <dbReference type="EMBL" id="OXA45101.1"/>
    </source>
</evidence>
<evidence type="ECO:0000259" key="18">
    <source>
        <dbReference type="PROSITE" id="PS50038"/>
    </source>
</evidence>
<dbReference type="PRINTS" id="PR00109">
    <property type="entry name" value="TYRKINASE"/>
</dbReference>
<keyword evidence="14" id="KW-0393">Immunoglobulin domain</keyword>
<dbReference type="Gene3D" id="1.10.510.10">
    <property type="entry name" value="Transferase(Phosphotransferase) domain 1"/>
    <property type="match status" value="1"/>
</dbReference>
<dbReference type="InterPro" id="IPR041775">
    <property type="entry name" value="Ror-like_CRD"/>
</dbReference>
<dbReference type="SUPFAM" id="SSF56112">
    <property type="entry name" value="Protein kinase-like (PK-like)"/>
    <property type="match status" value="1"/>
</dbReference>
<evidence type="ECO:0000256" key="15">
    <source>
        <dbReference type="PROSITE-ProRule" id="PRU00121"/>
    </source>
</evidence>
<feature type="domain" description="Ig-like" evidence="20">
    <location>
        <begin position="107"/>
        <end position="211"/>
    </location>
</feature>
<dbReference type="InterPro" id="IPR018056">
    <property type="entry name" value="Kringle_CS"/>
</dbReference>
<evidence type="ECO:0000256" key="9">
    <source>
        <dbReference type="ARBA" id="ARBA00022989"/>
    </source>
</evidence>
<evidence type="ECO:0000256" key="12">
    <source>
        <dbReference type="ARBA" id="ARBA00023157"/>
    </source>
</evidence>
<feature type="domain" description="Kringle" evidence="19">
    <location>
        <begin position="423"/>
        <end position="504"/>
    </location>
</feature>
<dbReference type="OrthoDB" id="10005095at2759"/>
<dbReference type="Pfam" id="PF13927">
    <property type="entry name" value="Ig_3"/>
    <property type="match status" value="1"/>
</dbReference>
<dbReference type="CDD" id="cd07459">
    <property type="entry name" value="CRD_TK_ROR_like"/>
    <property type="match status" value="1"/>
</dbReference>
<keyword evidence="2" id="KW-0597">Phosphoprotein</keyword>
<keyword evidence="6" id="KW-0547">Nucleotide-binding</keyword>
<keyword evidence="10" id="KW-0472">Membrane</keyword>
<dbReference type="InterPro" id="IPR000001">
    <property type="entry name" value="Kringle"/>
</dbReference>
<evidence type="ECO:0000259" key="19">
    <source>
        <dbReference type="PROSITE" id="PS50070"/>
    </source>
</evidence>
<dbReference type="GO" id="GO:0005524">
    <property type="term" value="F:ATP binding"/>
    <property type="evidence" value="ECO:0007669"/>
    <property type="project" value="UniProtKB-KW"/>
</dbReference>
<accession>A0A226DKG5</accession>
<dbReference type="FunFam" id="1.10.510.10:FF:000554">
    <property type="entry name" value="Predicted protein"/>
    <property type="match status" value="1"/>
</dbReference>
<evidence type="ECO:0000259" key="20">
    <source>
        <dbReference type="PROSITE" id="PS50835"/>
    </source>
</evidence>
<dbReference type="SMART" id="SM00408">
    <property type="entry name" value="IGc2"/>
    <property type="match status" value="1"/>
</dbReference>
<dbReference type="Gene3D" id="3.30.200.20">
    <property type="entry name" value="Phosphorylase Kinase, domain 1"/>
    <property type="match status" value="1"/>
</dbReference>
<evidence type="ECO:0000259" key="17">
    <source>
        <dbReference type="PROSITE" id="PS50011"/>
    </source>
</evidence>
<dbReference type="GO" id="GO:0017147">
    <property type="term" value="F:Wnt-protein binding"/>
    <property type="evidence" value="ECO:0007669"/>
    <property type="project" value="TreeGrafter"/>
</dbReference>
<dbReference type="InterPro" id="IPR020067">
    <property type="entry name" value="Frizzled_dom"/>
</dbReference>
<feature type="compositionally biased region" description="Polar residues" evidence="16">
    <location>
        <begin position="1"/>
        <end position="10"/>
    </location>
</feature>
<keyword evidence="22" id="KW-1185">Reference proteome</keyword>
<evidence type="ECO:0000256" key="7">
    <source>
        <dbReference type="ARBA" id="ARBA00022777"/>
    </source>
</evidence>
<gene>
    <name evidence="21" type="ORF">Fcan01_20284</name>
</gene>
<evidence type="ECO:0000256" key="14">
    <source>
        <dbReference type="ARBA" id="ARBA00023319"/>
    </source>
</evidence>
<dbReference type="InterPro" id="IPR000719">
    <property type="entry name" value="Prot_kinase_dom"/>
</dbReference>
<dbReference type="PANTHER" id="PTHR24416">
    <property type="entry name" value="TYROSINE-PROTEIN KINASE RECEPTOR"/>
    <property type="match status" value="1"/>
</dbReference>
<keyword evidence="3 15" id="KW-0420">Kringle</keyword>
<dbReference type="SUPFAM" id="SSF48726">
    <property type="entry name" value="Immunoglobulin"/>
    <property type="match status" value="1"/>
</dbReference>
<evidence type="ECO:0000256" key="2">
    <source>
        <dbReference type="ARBA" id="ARBA00022553"/>
    </source>
</evidence>
<keyword evidence="5 21" id="KW-0812">Transmembrane</keyword>
<evidence type="ECO:0000256" key="10">
    <source>
        <dbReference type="ARBA" id="ARBA00023136"/>
    </source>
</evidence>
<dbReference type="PROSITE" id="PS50011">
    <property type="entry name" value="PROTEIN_KINASE_DOM"/>
    <property type="match status" value="1"/>
</dbReference>
<dbReference type="SMART" id="SM00219">
    <property type="entry name" value="TyrKc"/>
    <property type="match status" value="1"/>
</dbReference>
<feature type="domain" description="FZ" evidence="18">
    <location>
        <begin position="283"/>
        <end position="409"/>
    </location>
</feature>